<organism evidence="2">
    <name type="scientific">Anopheles sinensis</name>
    <name type="common">Mosquito</name>
    <dbReference type="NCBI Taxonomy" id="74873"/>
    <lineage>
        <taxon>Eukaryota</taxon>
        <taxon>Metazoa</taxon>
        <taxon>Ecdysozoa</taxon>
        <taxon>Arthropoda</taxon>
        <taxon>Hexapoda</taxon>
        <taxon>Insecta</taxon>
        <taxon>Pterygota</taxon>
        <taxon>Neoptera</taxon>
        <taxon>Endopterygota</taxon>
        <taxon>Diptera</taxon>
        <taxon>Nematocera</taxon>
        <taxon>Culicoidea</taxon>
        <taxon>Culicidae</taxon>
        <taxon>Anophelinae</taxon>
        <taxon>Anopheles</taxon>
    </lineage>
</organism>
<accession>A0A084WF66</accession>
<reference evidence="3" key="2">
    <citation type="submission" date="2020-05" db="UniProtKB">
        <authorList>
            <consortium name="EnsemblMetazoa"/>
        </authorList>
    </citation>
    <scope>IDENTIFICATION</scope>
</reference>
<keyword evidence="4" id="KW-1185">Reference proteome</keyword>
<protein>
    <submittedName>
        <fullName evidence="2 3">Uncharacterized protein</fullName>
    </submittedName>
</protein>
<evidence type="ECO:0000313" key="2">
    <source>
        <dbReference type="EMBL" id="KFB48860.1"/>
    </source>
</evidence>
<feature type="compositionally biased region" description="Polar residues" evidence="1">
    <location>
        <begin position="107"/>
        <end position="116"/>
    </location>
</feature>
<feature type="region of interest" description="Disordered" evidence="1">
    <location>
        <begin position="107"/>
        <end position="134"/>
    </location>
</feature>
<feature type="region of interest" description="Disordered" evidence="1">
    <location>
        <begin position="64"/>
        <end position="89"/>
    </location>
</feature>
<name>A0A084WF66_ANOSI</name>
<dbReference type="VEuPathDB" id="VectorBase:ASIC017120"/>
<reference evidence="2 4" key="1">
    <citation type="journal article" date="2014" name="BMC Genomics">
        <title>Genome sequence of Anopheles sinensis provides insight into genetics basis of mosquito competence for malaria parasites.</title>
        <authorList>
            <person name="Zhou D."/>
            <person name="Zhang D."/>
            <person name="Ding G."/>
            <person name="Shi L."/>
            <person name="Hou Q."/>
            <person name="Ye Y."/>
            <person name="Xu Y."/>
            <person name="Zhou H."/>
            <person name="Xiong C."/>
            <person name="Li S."/>
            <person name="Yu J."/>
            <person name="Hong S."/>
            <person name="Yu X."/>
            <person name="Zou P."/>
            <person name="Chen C."/>
            <person name="Chang X."/>
            <person name="Wang W."/>
            <person name="Lv Y."/>
            <person name="Sun Y."/>
            <person name="Ma L."/>
            <person name="Shen B."/>
            <person name="Zhu C."/>
        </authorList>
    </citation>
    <scope>NUCLEOTIDE SEQUENCE [LARGE SCALE GENOMIC DNA]</scope>
</reference>
<sequence length="163" mass="18314">MEHEAGQRQVVVIRKTCPPSVGVVVVRDMLRPGAWCRPFLGPSPADDNQNIRFLGWAKDSNINRRSNTNSTVYHQRKQSVGENRFSRSGVPDSRYGPIGRCAQPWNLPSATNNNGQRAVAAPGRKESPRGSAAHIRSVPKMAMSSWMIRRSIRQRSKNHCIWI</sequence>
<dbReference type="AlphaFoldDB" id="A0A084WF66"/>
<gene>
    <name evidence="2" type="ORF">ZHAS_00017120</name>
</gene>
<dbReference type="EMBL" id="KE525342">
    <property type="protein sequence ID" value="KFB48860.1"/>
    <property type="molecule type" value="Genomic_DNA"/>
</dbReference>
<dbReference type="EMBL" id="ATLV01023308">
    <property type="status" value="NOT_ANNOTATED_CDS"/>
    <property type="molecule type" value="Genomic_DNA"/>
</dbReference>
<evidence type="ECO:0000313" key="3">
    <source>
        <dbReference type="EnsemblMetazoa" id="ASIC017120-PA"/>
    </source>
</evidence>
<dbReference type="Proteomes" id="UP000030765">
    <property type="component" value="Unassembled WGS sequence"/>
</dbReference>
<proteinExistence type="predicted"/>
<evidence type="ECO:0000313" key="4">
    <source>
        <dbReference type="Proteomes" id="UP000030765"/>
    </source>
</evidence>
<evidence type="ECO:0000256" key="1">
    <source>
        <dbReference type="SAM" id="MobiDB-lite"/>
    </source>
</evidence>
<dbReference type="EnsemblMetazoa" id="ASIC017120-RA">
    <property type="protein sequence ID" value="ASIC017120-PA"/>
    <property type="gene ID" value="ASIC017120"/>
</dbReference>